<keyword evidence="2" id="KW-0472">Membrane</keyword>
<evidence type="ECO:0000259" key="3">
    <source>
        <dbReference type="Pfam" id="PF08044"/>
    </source>
</evidence>
<keyword evidence="2" id="KW-1133">Transmembrane helix</keyword>
<evidence type="ECO:0000313" key="5">
    <source>
        <dbReference type="Proteomes" id="UP000198967"/>
    </source>
</evidence>
<dbReference type="InterPro" id="IPR012551">
    <property type="entry name" value="DUF1707_SHOCT-like"/>
</dbReference>
<gene>
    <name evidence="4" type="ORF">SAMN05216377_12092</name>
</gene>
<dbReference type="OrthoDB" id="3577797at2"/>
<evidence type="ECO:0000256" key="1">
    <source>
        <dbReference type="SAM" id="MobiDB-lite"/>
    </source>
</evidence>
<evidence type="ECO:0000256" key="2">
    <source>
        <dbReference type="SAM" id="Phobius"/>
    </source>
</evidence>
<accession>A0A1G8AMG1</accession>
<dbReference type="RefSeq" id="WP_093089239.1">
    <property type="nucleotide sequence ID" value="NZ_FNBE01000020.1"/>
</dbReference>
<dbReference type="PANTHER" id="PTHR40763:SF4">
    <property type="entry name" value="DUF1707 DOMAIN-CONTAINING PROTEIN"/>
    <property type="match status" value="1"/>
</dbReference>
<dbReference type="AlphaFoldDB" id="A0A1G8AMG1"/>
<organism evidence="4 5">
    <name type="scientific">Pseudonocardia oroxyli</name>
    <dbReference type="NCBI Taxonomy" id="366584"/>
    <lineage>
        <taxon>Bacteria</taxon>
        <taxon>Bacillati</taxon>
        <taxon>Actinomycetota</taxon>
        <taxon>Actinomycetes</taxon>
        <taxon>Pseudonocardiales</taxon>
        <taxon>Pseudonocardiaceae</taxon>
        <taxon>Pseudonocardia</taxon>
    </lineage>
</organism>
<sequence length="137" mass="14588">MSTAAPPPPAPRLDVVPPFERASDAEREETVARLHGALGEGRLDLAETEQRVTAAYAAQHRHELDPLVADLPTGPARPSVAPEARAIWNAVVWRARLLVWGPAAAAPTERQCRLAAWVAVVLVAWVLACALLGAVIA</sequence>
<dbReference type="STRING" id="366584.SAMN05216377_12092"/>
<feature type="region of interest" description="Disordered" evidence="1">
    <location>
        <begin position="1"/>
        <end position="27"/>
    </location>
</feature>
<evidence type="ECO:0000313" key="4">
    <source>
        <dbReference type="EMBL" id="SDH22069.1"/>
    </source>
</evidence>
<feature type="compositionally biased region" description="Pro residues" evidence="1">
    <location>
        <begin position="1"/>
        <end position="11"/>
    </location>
</feature>
<feature type="transmembrane region" description="Helical" evidence="2">
    <location>
        <begin position="114"/>
        <end position="136"/>
    </location>
</feature>
<dbReference type="Pfam" id="PF08044">
    <property type="entry name" value="DUF1707"/>
    <property type="match status" value="1"/>
</dbReference>
<reference evidence="4 5" key="1">
    <citation type="submission" date="2016-10" db="EMBL/GenBank/DDBJ databases">
        <authorList>
            <person name="de Groot N.N."/>
        </authorList>
    </citation>
    <scope>NUCLEOTIDE SEQUENCE [LARGE SCALE GENOMIC DNA]</scope>
    <source>
        <strain evidence="4 5">CGMCC 4.3143</strain>
    </source>
</reference>
<dbReference type="Proteomes" id="UP000198967">
    <property type="component" value="Unassembled WGS sequence"/>
</dbReference>
<keyword evidence="2" id="KW-0812">Transmembrane</keyword>
<feature type="domain" description="DUF1707" evidence="3">
    <location>
        <begin position="21"/>
        <end position="72"/>
    </location>
</feature>
<name>A0A1G8AMG1_PSEOR</name>
<proteinExistence type="predicted"/>
<dbReference type="PANTHER" id="PTHR40763">
    <property type="entry name" value="MEMBRANE PROTEIN-RELATED"/>
    <property type="match status" value="1"/>
</dbReference>
<dbReference type="EMBL" id="FNBE01000020">
    <property type="protein sequence ID" value="SDH22069.1"/>
    <property type="molecule type" value="Genomic_DNA"/>
</dbReference>
<keyword evidence="5" id="KW-1185">Reference proteome</keyword>
<protein>
    <recommendedName>
        <fullName evidence="3">DUF1707 domain-containing protein</fullName>
    </recommendedName>
</protein>